<sequence length="248" mass="26189">MSLIHASLARTIRLALASGCLIILTAAHAQAADEGGLGGFFQRLFSSQPAPATQPIPTPAVQAPAYGFGDGSGHHEARTARRRLLRDLYGHVRPKVRYAALSKPEKVKIAATEKTRAAENKAAALAKAGEPNAALLQDATLRKGDIVIMAEGPKVFTGRAKEHHTAGDFEEASRSPGLDRKTRELLAAMVAPRGALPADEARKLVAELPRPSEQTSAPVAVQAQAAPLRVVYPSAAPEAAVKVNLQDR</sequence>
<evidence type="ECO:0000313" key="4">
    <source>
        <dbReference type="Proteomes" id="UP000008207"/>
    </source>
</evidence>
<dbReference type="OrthoDB" id="8002239at2"/>
<dbReference type="AlphaFoldDB" id="B8IMB9"/>
<evidence type="ECO:0000256" key="1">
    <source>
        <dbReference type="SAM" id="MobiDB-lite"/>
    </source>
</evidence>
<feature type="chain" id="PRO_5002874226" evidence="2">
    <location>
        <begin position="32"/>
        <end position="248"/>
    </location>
</feature>
<proteinExistence type="predicted"/>
<feature type="signal peptide" evidence="2">
    <location>
        <begin position="1"/>
        <end position="31"/>
    </location>
</feature>
<keyword evidence="4" id="KW-1185">Reference proteome</keyword>
<feature type="compositionally biased region" description="Basic and acidic residues" evidence="1">
    <location>
        <begin position="159"/>
        <end position="180"/>
    </location>
</feature>
<reference evidence="3 4" key="1">
    <citation type="submission" date="2009-01" db="EMBL/GenBank/DDBJ databases">
        <title>Complete sequence of chromosome of Methylobacterium nodulans ORS 2060.</title>
        <authorList>
            <consortium name="US DOE Joint Genome Institute"/>
            <person name="Lucas S."/>
            <person name="Copeland A."/>
            <person name="Lapidus A."/>
            <person name="Glavina del Rio T."/>
            <person name="Dalin E."/>
            <person name="Tice H."/>
            <person name="Bruce D."/>
            <person name="Goodwin L."/>
            <person name="Pitluck S."/>
            <person name="Sims D."/>
            <person name="Brettin T."/>
            <person name="Detter J.C."/>
            <person name="Han C."/>
            <person name="Larimer F."/>
            <person name="Land M."/>
            <person name="Hauser L."/>
            <person name="Kyrpides N."/>
            <person name="Ivanova N."/>
            <person name="Marx C.J."/>
            <person name="Richardson P."/>
        </authorList>
    </citation>
    <scope>NUCLEOTIDE SEQUENCE [LARGE SCALE GENOMIC DNA]</scope>
    <source>
        <strain evidence="4">LMG 21967 / CNCM I-2342 / ORS 2060</strain>
    </source>
</reference>
<dbReference type="KEGG" id="mno:Mnod_3387"/>
<feature type="region of interest" description="Disordered" evidence="1">
    <location>
        <begin position="158"/>
        <end position="180"/>
    </location>
</feature>
<organism evidence="3 4">
    <name type="scientific">Methylobacterium nodulans (strain LMG 21967 / CNCM I-2342 / ORS 2060)</name>
    <dbReference type="NCBI Taxonomy" id="460265"/>
    <lineage>
        <taxon>Bacteria</taxon>
        <taxon>Pseudomonadati</taxon>
        <taxon>Pseudomonadota</taxon>
        <taxon>Alphaproteobacteria</taxon>
        <taxon>Hyphomicrobiales</taxon>
        <taxon>Methylobacteriaceae</taxon>
        <taxon>Methylobacterium</taxon>
    </lineage>
</organism>
<dbReference type="RefSeq" id="WP_015929967.1">
    <property type="nucleotide sequence ID" value="NC_011894.1"/>
</dbReference>
<accession>B8IMB9</accession>
<dbReference type="HOGENOM" id="CLU_089956_0_0_5"/>
<evidence type="ECO:0000256" key="2">
    <source>
        <dbReference type="SAM" id="SignalP"/>
    </source>
</evidence>
<dbReference type="EMBL" id="CP001349">
    <property type="protein sequence ID" value="ACL58305.1"/>
    <property type="molecule type" value="Genomic_DNA"/>
</dbReference>
<dbReference type="Proteomes" id="UP000008207">
    <property type="component" value="Chromosome"/>
</dbReference>
<evidence type="ECO:0000313" key="3">
    <source>
        <dbReference type="EMBL" id="ACL58305.1"/>
    </source>
</evidence>
<dbReference type="eggNOG" id="ENOG5033GJ8">
    <property type="taxonomic scope" value="Bacteria"/>
</dbReference>
<name>B8IMB9_METNO</name>
<protein>
    <submittedName>
        <fullName evidence="3">Uncharacterized protein</fullName>
    </submittedName>
</protein>
<keyword evidence="2" id="KW-0732">Signal</keyword>
<gene>
    <name evidence="3" type="ordered locus">Mnod_3387</name>
</gene>